<organism evidence="2 3">
    <name type="scientific">Mucuna pruriens</name>
    <name type="common">Velvet bean</name>
    <name type="synonym">Dolichos pruriens</name>
    <dbReference type="NCBI Taxonomy" id="157652"/>
    <lineage>
        <taxon>Eukaryota</taxon>
        <taxon>Viridiplantae</taxon>
        <taxon>Streptophyta</taxon>
        <taxon>Embryophyta</taxon>
        <taxon>Tracheophyta</taxon>
        <taxon>Spermatophyta</taxon>
        <taxon>Magnoliopsida</taxon>
        <taxon>eudicotyledons</taxon>
        <taxon>Gunneridae</taxon>
        <taxon>Pentapetalae</taxon>
        <taxon>rosids</taxon>
        <taxon>fabids</taxon>
        <taxon>Fabales</taxon>
        <taxon>Fabaceae</taxon>
        <taxon>Papilionoideae</taxon>
        <taxon>50 kb inversion clade</taxon>
        <taxon>NPAAA clade</taxon>
        <taxon>indigoferoid/millettioid clade</taxon>
        <taxon>Phaseoleae</taxon>
        <taxon>Mucuna</taxon>
    </lineage>
</organism>
<dbReference type="Proteomes" id="UP000257109">
    <property type="component" value="Unassembled WGS sequence"/>
</dbReference>
<evidence type="ECO:0000313" key="3">
    <source>
        <dbReference type="Proteomes" id="UP000257109"/>
    </source>
</evidence>
<feature type="region of interest" description="Disordered" evidence="1">
    <location>
        <begin position="219"/>
        <end position="238"/>
    </location>
</feature>
<sequence>MFGTDVMIPIKVRELSLRRSSFDHVENLSFLRTNFDLVNEAREMACIRRCEEEKRRREAHGQLGRTFLNLGITRQRCISTRTVRWHEHTENVEFHAPQHPLDHSNPSKETLKHPKVHTFVEHPSDHSNPSKEILKHSKMHLFVEHPSLKHPKVHAFVKYPSDHSNLSEEMLKHPKVNAFIVHPSNHSEQGNAQALKGAPFCQAPFRPLIFERGNAQVPKGARSYQAPLRPLKSERGNT</sequence>
<reference evidence="2" key="1">
    <citation type="submission" date="2018-05" db="EMBL/GenBank/DDBJ databases">
        <title>Draft genome of Mucuna pruriens seed.</title>
        <authorList>
            <person name="Nnadi N.E."/>
            <person name="Vos R."/>
            <person name="Hasami M.H."/>
            <person name="Devisetty U.K."/>
            <person name="Aguiy J.C."/>
        </authorList>
    </citation>
    <scope>NUCLEOTIDE SEQUENCE [LARGE SCALE GENOMIC DNA]</scope>
    <source>
        <strain evidence="2">JCA_2017</strain>
    </source>
</reference>
<proteinExistence type="predicted"/>
<comment type="caution">
    <text evidence="2">The sequence shown here is derived from an EMBL/GenBank/DDBJ whole genome shotgun (WGS) entry which is preliminary data.</text>
</comment>
<gene>
    <name evidence="2" type="ORF">CR513_44880</name>
</gene>
<dbReference type="AlphaFoldDB" id="A0A371FAE9"/>
<evidence type="ECO:0000256" key="1">
    <source>
        <dbReference type="SAM" id="MobiDB-lite"/>
    </source>
</evidence>
<protein>
    <submittedName>
        <fullName evidence="2">Uncharacterized protein</fullName>
    </submittedName>
</protein>
<evidence type="ECO:0000313" key="2">
    <source>
        <dbReference type="EMBL" id="RDX75260.1"/>
    </source>
</evidence>
<name>A0A371FAE9_MUCPR</name>
<dbReference type="EMBL" id="QJKJ01009886">
    <property type="protein sequence ID" value="RDX75260.1"/>
    <property type="molecule type" value="Genomic_DNA"/>
</dbReference>
<feature type="non-terminal residue" evidence="2">
    <location>
        <position position="1"/>
    </location>
</feature>
<accession>A0A371FAE9</accession>
<keyword evidence="3" id="KW-1185">Reference proteome</keyword>